<keyword evidence="2" id="KW-0460">Magnesium</keyword>
<feature type="compositionally biased region" description="Low complexity" evidence="4">
    <location>
        <begin position="175"/>
        <end position="217"/>
    </location>
</feature>
<dbReference type="PANTHER" id="PTHR23092:SF15">
    <property type="entry name" value="INACTIVE NON-CANONICAL POLY(A) RNA POLYMERASE PROTEIN TRF4-2-RELATED"/>
    <property type="match status" value="1"/>
</dbReference>
<feature type="compositionally biased region" description="Basic and acidic residues" evidence="4">
    <location>
        <begin position="251"/>
        <end position="265"/>
    </location>
</feature>
<keyword evidence="3" id="KW-0175">Coiled coil</keyword>
<feature type="domain" description="PAP-associated" evidence="5">
    <location>
        <begin position="640"/>
        <end position="693"/>
    </location>
</feature>
<name>A0A060S2Z8_PLARE</name>
<dbReference type="SUPFAM" id="SSF81631">
    <property type="entry name" value="PAP/OAS1 substrate-binding domain"/>
    <property type="match status" value="1"/>
</dbReference>
<evidence type="ECO:0000256" key="4">
    <source>
        <dbReference type="SAM" id="MobiDB-lite"/>
    </source>
</evidence>
<dbReference type="Proteomes" id="UP000027581">
    <property type="component" value="Unassembled WGS sequence"/>
</dbReference>
<accession>A0A060S2Z8</accession>
<dbReference type="GO" id="GO:0031123">
    <property type="term" value="P:RNA 3'-end processing"/>
    <property type="evidence" value="ECO:0007669"/>
    <property type="project" value="TreeGrafter"/>
</dbReference>
<dbReference type="GO" id="GO:0043634">
    <property type="term" value="P:polyadenylation-dependent ncRNA catabolic process"/>
    <property type="evidence" value="ECO:0007669"/>
    <property type="project" value="TreeGrafter"/>
</dbReference>
<dbReference type="Pfam" id="PF22600">
    <property type="entry name" value="MTPAP-like_central"/>
    <property type="match status" value="1"/>
</dbReference>
<evidence type="ECO:0000259" key="6">
    <source>
        <dbReference type="Pfam" id="PF22600"/>
    </source>
</evidence>
<reference evidence="7" key="2">
    <citation type="submission" date="2014-05" db="EMBL/GenBank/DDBJ databases">
        <title>The genome sequences of chimpanzee malaria parasites reveal the path to human adaptation.</title>
        <authorList>
            <person name="Otto T.D."/>
            <person name="Rayner J.C."/>
            <person name="Boehme U."/>
            <person name="Pain A."/>
            <person name="Spottiswoode N."/>
            <person name="Sanders M."/>
            <person name="Quail M."/>
            <person name="Ollomo B."/>
            <person name="Renaud F."/>
            <person name="Thomas A.W."/>
            <person name="Prugnolle F."/>
            <person name="Conway D.J."/>
            <person name="Newbold C."/>
            <person name="Berriman M."/>
        </authorList>
    </citation>
    <scope>NUCLEOTIDE SEQUENCE [LARGE SCALE GENOMIC DNA]</scope>
    <source>
        <strain evidence="7">CDC</strain>
    </source>
</reference>
<feature type="compositionally biased region" description="Low complexity" evidence="4">
    <location>
        <begin position="270"/>
        <end position="288"/>
    </location>
</feature>
<proteinExistence type="predicted"/>
<sequence length="878" mass="104400">MEDDYYFFLFQEEESEQVKEAKQDLHNALKKNREKIKNVSNNKPMEKASNIIWLGQDDDNLKNEYKKHNRDRKKSAEDINILSSDKKRNIINRRNDEFAKKYEQDKYHSYDGPHGKDDDVDSFPLKDIQNKKRKKETSYSKNGMEYGYCEHKDSFDKYNNKKKIRKNDDMYHEPNNNNSNNYDNNNNNNNYGSNNNNNNNNNYGNNNNNYGSNNNNYYYDNIEHKKLNNKEDNITDPNLKYVSNLNNQNNLDDKEKKNKLLDSKGRSHNSHIITVSSNSSLSSDDSTSTNYLPSSKKRKNINEKCYSNKYSKDPNDIIIEASGYNMKKKSLSRNKSYKEEKRKNSSFLLNDVNVEHGIHNKEYEARDTNTTNNVSKSNIHKNMLKKFKINYKNLSSMEKEYYNYMIKKLDINYDDEKKVLYTDSLFNEKFSYMVSKENKNFNFLGYLEYACFYILEWLTPTKEEKLLKLKSLIKLELLVKSLFPKSKIEVFGSYTSGLSLPSSDIDVCIMNIKENELDCLYILAYALIKLNIACDIRIIKDARVKILKYIDKELGVQIDICINQKSSKETTDFIINQMKKYIYLRPLVLLLKFFLNSRNLNETYIGGIGSFLLSCMVLHFLQMHISTFDNNHFNNTYLIKLLIEFFYFYSIDFKLHDACIVVRGLGHVLPRRLRKEYEYNDQRLCFENPIDTSIDIGRNTYRIKYILYLFSYTYCNFISLISKLRKHSKNFYFPYIPNVDEQQNHTNKKNEKRLENKNNKINNNTKQNYIYGSKIKSNCIYPLFYGNIFNPDNIIFTKRYKKNFPSNDWDIRHFDFIYTKQEINNMFNMSCQDINSYVNMDNMIMNTYSMLYANIDKIFPHSFDVYNNIFKYSTSHDI</sequence>
<dbReference type="Pfam" id="PF03828">
    <property type="entry name" value="PAP_assoc"/>
    <property type="match status" value="1"/>
</dbReference>
<dbReference type="InterPro" id="IPR054708">
    <property type="entry name" value="MTPAP-like_central"/>
</dbReference>
<keyword evidence="7" id="KW-0808">Transferase</keyword>
<organism evidence="7 8">
    <name type="scientific">Plasmodium reichenowi</name>
    <dbReference type="NCBI Taxonomy" id="5854"/>
    <lineage>
        <taxon>Eukaryota</taxon>
        <taxon>Sar</taxon>
        <taxon>Alveolata</taxon>
        <taxon>Apicomplexa</taxon>
        <taxon>Aconoidasida</taxon>
        <taxon>Haemosporida</taxon>
        <taxon>Plasmodiidae</taxon>
        <taxon>Plasmodium</taxon>
        <taxon>Plasmodium (Laverania)</taxon>
    </lineage>
</organism>
<evidence type="ECO:0000259" key="5">
    <source>
        <dbReference type="Pfam" id="PF03828"/>
    </source>
</evidence>
<dbReference type="InterPro" id="IPR045862">
    <property type="entry name" value="Trf4-like"/>
</dbReference>
<dbReference type="AlphaFoldDB" id="A0A060S2Z8"/>
<keyword evidence="8" id="KW-1185">Reference proteome</keyword>
<feature type="region of interest" description="Disordered" evidence="4">
    <location>
        <begin position="230"/>
        <end position="295"/>
    </location>
</feature>
<dbReference type="SUPFAM" id="SSF81301">
    <property type="entry name" value="Nucleotidyltransferase"/>
    <property type="match status" value="1"/>
</dbReference>
<evidence type="ECO:0000256" key="3">
    <source>
        <dbReference type="SAM" id="Coils"/>
    </source>
</evidence>
<feature type="coiled-coil region" evidence="3">
    <location>
        <begin position="11"/>
        <end position="42"/>
    </location>
</feature>
<gene>
    <name evidence="7" type="ORF">PRCDC_1331400</name>
</gene>
<dbReference type="VEuPathDB" id="PlasmoDB:PRCDC_1331400"/>
<dbReference type="Gene3D" id="1.10.1410.10">
    <property type="match status" value="1"/>
</dbReference>
<evidence type="ECO:0000256" key="1">
    <source>
        <dbReference type="ARBA" id="ARBA00022723"/>
    </source>
</evidence>
<dbReference type="PhylomeDB" id="A0A060S2Z8"/>
<reference evidence="7" key="1">
    <citation type="submission" date="2014-01" db="EMBL/GenBank/DDBJ databases">
        <authorList>
            <person name="Aslett M."/>
        </authorList>
    </citation>
    <scope>NUCLEOTIDE SEQUENCE</scope>
    <source>
        <strain evidence="7">CDC</strain>
    </source>
</reference>
<dbReference type="VEuPathDB" id="PlasmoDB:PRG01_1334600"/>
<dbReference type="GO" id="GO:0003887">
    <property type="term" value="F:DNA-directed DNA polymerase activity"/>
    <property type="evidence" value="ECO:0007669"/>
    <property type="project" value="UniProtKB-EC"/>
</dbReference>
<dbReference type="InterPro" id="IPR043519">
    <property type="entry name" value="NT_sf"/>
</dbReference>
<dbReference type="GO" id="GO:0031499">
    <property type="term" value="C:TRAMP complex"/>
    <property type="evidence" value="ECO:0007669"/>
    <property type="project" value="TreeGrafter"/>
</dbReference>
<dbReference type="PANTHER" id="PTHR23092">
    <property type="entry name" value="POLY(A) RNA POLYMERASE"/>
    <property type="match status" value="1"/>
</dbReference>
<dbReference type="CDD" id="cd05402">
    <property type="entry name" value="NT_PAP_TUTase"/>
    <property type="match status" value="1"/>
</dbReference>
<feature type="domain" description="Poly(A) RNA polymerase mitochondrial-like central palm" evidence="6">
    <location>
        <begin position="456"/>
        <end position="572"/>
    </location>
</feature>
<dbReference type="GO" id="GO:0046872">
    <property type="term" value="F:metal ion binding"/>
    <property type="evidence" value="ECO:0007669"/>
    <property type="project" value="UniProtKB-KW"/>
</dbReference>
<feature type="region of interest" description="Disordered" evidence="4">
    <location>
        <begin position="167"/>
        <end position="217"/>
    </location>
</feature>
<feature type="region of interest" description="Disordered" evidence="4">
    <location>
        <begin position="102"/>
        <end position="138"/>
    </location>
</feature>
<evidence type="ECO:0000313" key="7">
    <source>
        <dbReference type="EMBL" id="CDO66115.1"/>
    </source>
</evidence>
<protein>
    <submittedName>
        <fullName evidence="7">Nucleotidyltransferase, putative</fullName>
        <ecNumber evidence="7">2.7.7.7</ecNumber>
    </submittedName>
</protein>
<evidence type="ECO:0000313" key="8">
    <source>
        <dbReference type="Proteomes" id="UP000027581"/>
    </source>
</evidence>
<dbReference type="EMBL" id="HG810774">
    <property type="protein sequence ID" value="CDO66115.1"/>
    <property type="molecule type" value="Genomic_DNA"/>
</dbReference>
<dbReference type="EC" id="2.7.7.7" evidence="7"/>
<feature type="compositionally biased region" description="Low complexity" evidence="4">
    <location>
        <begin position="238"/>
        <end position="250"/>
    </location>
</feature>
<feature type="compositionally biased region" description="Basic and acidic residues" evidence="4">
    <location>
        <begin position="102"/>
        <end position="117"/>
    </location>
</feature>
<evidence type="ECO:0000256" key="2">
    <source>
        <dbReference type="ARBA" id="ARBA00022842"/>
    </source>
</evidence>
<dbReference type="InterPro" id="IPR002058">
    <property type="entry name" value="PAP_assoc"/>
</dbReference>
<dbReference type="GO" id="GO:0005730">
    <property type="term" value="C:nucleolus"/>
    <property type="evidence" value="ECO:0007669"/>
    <property type="project" value="TreeGrafter"/>
</dbReference>
<dbReference type="GO" id="GO:1990817">
    <property type="term" value="F:poly(A) RNA polymerase activity"/>
    <property type="evidence" value="ECO:0007669"/>
    <property type="project" value="InterPro"/>
</dbReference>
<dbReference type="Gene3D" id="3.30.460.10">
    <property type="entry name" value="Beta Polymerase, domain 2"/>
    <property type="match status" value="1"/>
</dbReference>
<dbReference type="GO" id="GO:0003729">
    <property type="term" value="F:mRNA binding"/>
    <property type="evidence" value="ECO:0007669"/>
    <property type="project" value="TreeGrafter"/>
</dbReference>
<keyword evidence="7" id="KW-0548">Nucleotidyltransferase</keyword>
<keyword evidence="1" id="KW-0479">Metal-binding</keyword>